<comment type="caution">
    <text evidence="9">The sequence shown here is derived from an EMBL/GenBank/DDBJ whole genome shotgun (WGS) entry which is preliminary data.</text>
</comment>
<dbReference type="PANTHER" id="PTHR23292:SF6">
    <property type="entry name" value="FI16602P1-RELATED"/>
    <property type="match status" value="1"/>
</dbReference>
<dbReference type="PROSITE" id="PS51837">
    <property type="entry name" value="LITAF"/>
    <property type="match status" value="1"/>
</dbReference>
<evidence type="ECO:0000256" key="7">
    <source>
        <dbReference type="SAM" id="Phobius"/>
    </source>
</evidence>
<dbReference type="PANTHER" id="PTHR23292">
    <property type="entry name" value="LIPOPOLYSACCHARIDE-INDUCED TUMOR NECROSIS FACTOR-ALPHA FACTOR"/>
    <property type="match status" value="1"/>
</dbReference>
<feature type="transmembrane region" description="Helical" evidence="7">
    <location>
        <begin position="119"/>
        <end position="143"/>
    </location>
</feature>
<evidence type="ECO:0000256" key="4">
    <source>
        <dbReference type="ARBA" id="ARBA00022833"/>
    </source>
</evidence>
<evidence type="ECO:0000256" key="1">
    <source>
        <dbReference type="ARBA" id="ARBA00004170"/>
    </source>
</evidence>
<dbReference type="AlphaFoldDB" id="A0A9K3KQ63"/>
<reference evidence="9" key="2">
    <citation type="submission" date="2021-04" db="EMBL/GenBank/DDBJ databases">
        <authorList>
            <person name="Podell S."/>
        </authorList>
    </citation>
    <scope>NUCLEOTIDE SEQUENCE</scope>
    <source>
        <strain evidence="9">Hildebrandi</strain>
    </source>
</reference>
<dbReference type="SMART" id="SM00714">
    <property type="entry name" value="LITAF"/>
    <property type="match status" value="1"/>
</dbReference>
<evidence type="ECO:0000256" key="5">
    <source>
        <dbReference type="ARBA" id="ARBA00023136"/>
    </source>
</evidence>
<keyword evidence="10" id="KW-1185">Reference proteome</keyword>
<dbReference type="Proteomes" id="UP000693970">
    <property type="component" value="Unassembled WGS sequence"/>
</dbReference>
<feature type="compositionally biased region" description="Basic and acidic residues" evidence="6">
    <location>
        <begin position="1"/>
        <end position="11"/>
    </location>
</feature>
<feature type="domain" description="LITAF" evidence="8">
    <location>
        <begin position="85"/>
        <end position="169"/>
    </location>
</feature>
<reference evidence="9" key="1">
    <citation type="journal article" date="2021" name="Sci. Rep.">
        <title>Diploid genomic architecture of Nitzschia inconspicua, an elite biomass production diatom.</title>
        <authorList>
            <person name="Oliver A."/>
            <person name="Podell S."/>
            <person name="Pinowska A."/>
            <person name="Traller J.C."/>
            <person name="Smith S.R."/>
            <person name="McClure R."/>
            <person name="Beliaev A."/>
            <person name="Bohutskyi P."/>
            <person name="Hill E.A."/>
            <person name="Rabines A."/>
            <person name="Zheng H."/>
            <person name="Allen L.Z."/>
            <person name="Kuo A."/>
            <person name="Grigoriev I.V."/>
            <person name="Allen A.E."/>
            <person name="Hazlebeck D."/>
            <person name="Allen E.E."/>
        </authorList>
    </citation>
    <scope>NUCLEOTIDE SEQUENCE</scope>
    <source>
        <strain evidence="9">Hildebrandi</strain>
    </source>
</reference>
<protein>
    <submittedName>
        <fullName evidence="9">LITAF-like zinc ribbon domain containing protein</fullName>
    </submittedName>
</protein>
<dbReference type="OrthoDB" id="5599753at2759"/>
<dbReference type="InterPro" id="IPR037519">
    <property type="entry name" value="LITAF_fam"/>
</dbReference>
<keyword evidence="4" id="KW-0862">Zinc</keyword>
<keyword evidence="7" id="KW-0812">Transmembrane</keyword>
<evidence type="ECO:0000313" key="9">
    <source>
        <dbReference type="EMBL" id="KAG7347882.1"/>
    </source>
</evidence>
<evidence type="ECO:0000256" key="3">
    <source>
        <dbReference type="ARBA" id="ARBA00022723"/>
    </source>
</evidence>
<evidence type="ECO:0000256" key="2">
    <source>
        <dbReference type="ARBA" id="ARBA00005975"/>
    </source>
</evidence>
<feature type="region of interest" description="Disordered" evidence="6">
    <location>
        <begin position="1"/>
        <end position="68"/>
    </location>
</feature>
<dbReference type="EMBL" id="JAGRRH010000020">
    <property type="protein sequence ID" value="KAG7347882.1"/>
    <property type="molecule type" value="Genomic_DNA"/>
</dbReference>
<dbReference type="InterPro" id="IPR006629">
    <property type="entry name" value="LITAF"/>
</dbReference>
<gene>
    <name evidence="9" type="ORF">IV203_016587</name>
</gene>
<keyword evidence="5 7" id="KW-0472">Membrane</keyword>
<organism evidence="9 10">
    <name type="scientific">Nitzschia inconspicua</name>
    <dbReference type="NCBI Taxonomy" id="303405"/>
    <lineage>
        <taxon>Eukaryota</taxon>
        <taxon>Sar</taxon>
        <taxon>Stramenopiles</taxon>
        <taxon>Ochrophyta</taxon>
        <taxon>Bacillariophyta</taxon>
        <taxon>Bacillariophyceae</taxon>
        <taxon>Bacillariophycidae</taxon>
        <taxon>Bacillariales</taxon>
        <taxon>Bacillariaceae</taxon>
        <taxon>Nitzschia</taxon>
    </lineage>
</organism>
<evidence type="ECO:0000259" key="8">
    <source>
        <dbReference type="PROSITE" id="PS51837"/>
    </source>
</evidence>
<evidence type="ECO:0000313" key="10">
    <source>
        <dbReference type="Proteomes" id="UP000693970"/>
    </source>
</evidence>
<sequence>MGRSDDYRHDGSNQTDIPTITDSEVVDAEAIPFENPPPRNPNYVSTVSSPLSNTNTQSSRSLKQKQQYTQSHPVAVTAMVPTNNIASQTPKTIKTLGRNATGLICPHCQRQTVTVVEDYVGVGTVLAVIVLAILFWPICWLPLCVPTCKRTHHYCGQQTCQRKVGETRVCA</sequence>
<evidence type="ECO:0000256" key="6">
    <source>
        <dbReference type="SAM" id="MobiDB-lite"/>
    </source>
</evidence>
<proteinExistence type="inferred from homology"/>
<keyword evidence="7" id="KW-1133">Transmembrane helix</keyword>
<keyword evidence="3" id="KW-0479">Metal-binding</keyword>
<comment type="similarity">
    <text evidence="2">Belongs to the CDIP1/LITAF family.</text>
</comment>
<dbReference type="GO" id="GO:0016020">
    <property type="term" value="C:membrane"/>
    <property type="evidence" value="ECO:0007669"/>
    <property type="project" value="UniProtKB-SubCell"/>
</dbReference>
<dbReference type="GO" id="GO:0008270">
    <property type="term" value="F:zinc ion binding"/>
    <property type="evidence" value="ECO:0007669"/>
    <property type="project" value="TreeGrafter"/>
</dbReference>
<feature type="compositionally biased region" description="Polar residues" evidence="6">
    <location>
        <begin position="12"/>
        <end position="22"/>
    </location>
</feature>
<name>A0A9K3KQ63_9STRA</name>
<comment type="subcellular location">
    <subcellularLocation>
        <location evidence="1">Membrane</location>
        <topology evidence="1">Peripheral membrane protein</topology>
    </subcellularLocation>
</comment>
<feature type="compositionally biased region" description="Polar residues" evidence="6">
    <location>
        <begin position="42"/>
        <end position="68"/>
    </location>
</feature>
<accession>A0A9K3KQ63</accession>
<dbReference type="Pfam" id="PF10601">
    <property type="entry name" value="zf-LITAF-like"/>
    <property type="match status" value="1"/>
</dbReference>